<dbReference type="PRINTS" id="PR00047">
    <property type="entry name" value="STROIDFINGER"/>
</dbReference>
<gene>
    <name evidence="14" type="primary">Acey_s0015.g2780</name>
    <name evidence="14" type="ORF">Y032_0015g2780</name>
</gene>
<dbReference type="EMBL" id="JARK01001351">
    <property type="protein sequence ID" value="EYC23678.1"/>
    <property type="molecule type" value="Genomic_DNA"/>
</dbReference>
<dbReference type="SUPFAM" id="SSF48508">
    <property type="entry name" value="Nuclear receptor ligand-binding domain"/>
    <property type="match status" value="1"/>
</dbReference>
<evidence type="ECO:0000256" key="5">
    <source>
        <dbReference type="ARBA" id="ARBA00022833"/>
    </source>
</evidence>
<evidence type="ECO:0000259" key="12">
    <source>
        <dbReference type="PROSITE" id="PS51030"/>
    </source>
</evidence>
<evidence type="ECO:0000256" key="3">
    <source>
        <dbReference type="ARBA" id="ARBA00022723"/>
    </source>
</evidence>
<evidence type="ECO:0000313" key="15">
    <source>
        <dbReference type="Proteomes" id="UP000024635"/>
    </source>
</evidence>
<keyword evidence="9" id="KW-0675">Receptor</keyword>
<dbReference type="PROSITE" id="PS51030">
    <property type="entry name" value="NUCLEAR_REC_DBD_2"/>
    <property type="match status" value="1"/>
</dbReference>
<dbReference type="SUPFAM" id="SSF57716">
    <property type="entry name" value="Glucocorticoid receptor-like (DNA-binding domain)"/>
    <property type="match status" value="1"/>
</dbReference>
<feature type="domain" description="Nuclear receptor" evidence="12">
    <location>
        <begin position="34"/>
        <end position="109"/>
    </location>
</feature>
<feature type="domain" description="NR LBD" evidence="13">
    <location>
        <begin position="220"/>
        <end position="438"/>
    </location>
</feature>
<keyword evidence="5" id="KW-0862">Zinc</keyword>
<keyword evidence="4" id="KW-0863">Zinc-finger</keyword>
<evidence type="ECO:0000256" key="4">
    <source>
        <dbReference type="ARBA" id="ARBA00022771"/>
    </source>
</evidence>
<dbReference type="GO" id="GO:0000978">
    <property type="term" value="F:RNA polymerase II cis-regulatory region sequence-specific DNA binding"/>
    <property type="evidence" value="ECO:0007669"/>
    <property type="project" value="InterPro"/>
</dbReference>
<comment type="subcellular location">
    <subcellularLocation>
        <location evidence="1">Nucleus</location>
    </subcellularLocation>
</comment>
<evidence type="ECO:0000259" key="13">
    <source>
        <dbReference type="PROSITE" id="PS51843"/>
    </source>
</evidence>
<accession>A0A016VAC7</accession>
<dbReference type="PROSITE" id="PS00031">
    <property type="entry name" value="NUCLEAR_REC_DBD_1"/>
    <property type="match status" value="1"/>
</dbReference>
<name>A0A016VAC7_9BILA</name>
<dbReference type="Gene3D" id="1.10.565.10">
    <property type="entry name" value="Retinoid X Receptor"/>
    <property type="match status" value="1"/>
</dbReference>
<evidence type="ECO:0000256" key="1">
    <source>
        <dbReference type="ARBA" id="ARBA00004123"/>
    </source>
</evidence>
<reference evidence="15" key="1">
    <citation type="journal article" date="2015" name="Nat. Genet.">
        <title>The genome and transcriptome of the zoonotic hookworm Ancylostoma ceylanicum identify infection-specific gene families.</title>
        <authorList>
            <person name="Schwarz E.M."/>
            <person name="Hu Y."/>
            <person name="Antoshechkin I."/>
            <person name="Miller M.M."/>
            <person name="Sternberg P.W."/>
            <person name="Aroian R.V."/>
        </authorList>
    </citation>
    <scope>NUCLEOTIDE SEQUENCE</scope>
    <source>
        <strain evidence="15">HY135</strain>
    </source>
</reference>
<dbReference type="Proteomes" id="UP000024635">
    <property type="component" value="Unassembled WGS sequence"/>
</dbReference>
<evidence type="ECO:0000256" key="8">
    <source>
        <dbReference type="ARBA" id="ARBA00023163"/>
    </source>
</evidence>
<dbReference type="InterPro" id="IPR035500">
    <property type="entry name" value="NHR-like_dom_sf"/>
</dbReference>
<organism evidence="14 15">
    <name type="scientific">Ancylostoma ceylanicum</name>
    <dbReference type="NCBI Taxonomy" id="53326"/>
    <lineage>
        <taxon>Eukaryota</taxon>
        <taxon>Metazoa</taxon>
        <taxon>Ecdysozoa</taxon>
        <taxon>Nematoda</taxon>
        <taxon>Chromadorea</taxon>
        <taxon>Rhabditida</taxon>
        <taxon>Rhabditina</taxon>
        <taxon>Rhabditomorpha</taxon>
        <taxon>Strongyloidea</taxon>
        <taxon>Ancylostomatidae</taxon>
        <taxon>Ancylostomatinae</taxon>
        <taxon>Ancylostoma</taxon>
    </lineage>
</organism>
<keyword evidence="8" id="KW-0804">Transcription</keyword>
<evidence type="ECO:0008006" key="16">
    <source>
        <dbReference type="Google" id="ProtNLM"/>
    </source>
</evidence>
<feature type="compositionally biased region" description="Low complexity" evidence="11">
    <location>
        <begin position="116"/>
        <end position="132"/>
    </location>
</feature>
<dbReference type="FunFam" id="3.30.50.10:FF:000030">
    <property type="entry name" value="Nuclear Hormone Receptor family"/>
    <property type="match status" value="1"/>
</dbReference>
<keyword evidence="10" id="KW-0539">Nucleus</keyword>
<evidence type="ECO:0000256" key="10">
    <source>
        <dbReference type="ARBA" id="ARBA00023242"/>
    </source>
</evidence>
<dbReference type="STRING" id="53326.A0A016VAC7"/>
<dbReference type="SMART" id="SM00399">
    <property type="entry name" value="ZnF_C4"/>
    <property type="match status" value="1"/>
</dbReference>
<comment type="caution">
    <text evidence="14">The sequence shown here is derived from an EMBL/GenBank/DDBJ whole genome shotgun (WGS) entry which is preliminary data.</text>
</comment>
<dbReference type="AlphaFoldDB" id="A0A016VAC7"/>
<dbReference type="InterPro" id="IPR001628">
    <property type="entry name" value="Znf_hrmn_rcpt"/>
</dbReference>
<evidence type="ECO:0000256" key="7">
    <source>
        <dbReference type="ARBA" id="ARBA00023125"/>
    </source>
</evidence>
<dbReference type="InterPro" id="IPR050274">
    <property type="entry name" value="Nuclear_hormone_rcpt_NR2"/>
</dbReference>
<proteinExistence type="inferred from homology"/>
<sequence>MTGLLLPVQAHLGIARLHSTSRPATDDTPLPSSKQLCAVCGDDSTGYHYEVPSCNGCKTFFRRTVVSKRRFKCHKSGNCLFNKEHRCACRSCRFRKCLEVGMNPNAIQTSRPSALPTENSPSTTLPSSPDTCSSRKRGYDISSLLDMQPNCSTVTSRCSTPADAPQTPFRTKYCPKELAERASTLKTVEDRLSRVRNSTYLPTLNLIDILTRPCVLENAEKYAVSSKVLFSYPEIFRNAFQSRQCAVDTTWDEELSLQAEYAKTFQWFREMHIEEKLALLMDRLFYMAAMRKANETAKGDSINIVSHSLRSTISALRRIVVDPVAFAILNAIIFTDYATPYFSEKTSAILREEREKYVHALGLHLFEKLVNQILARLLAYSSSENPVISRYPPDGASRLTDHLSLAWSLLSDCCELRKNLLNTLPPSSFTSQILSLKL</sequence>
<dbReference type="InterPro" id="IPR049636">
    <property type="entry name" value="HNF4-like_DBD"/>
</dbReference>
<evidence type="ECO:0000313" key="14">
    <source>
        <dbReference type="EMBL" id="EYC23678.1"/>
    </source>
</evidence>
<dbReference type="InterPro" id="IPR013088">
    <property type="entry name" value="Znf_NHR/GATA"/>
</dbReference>
<dbReference type="PANTHER" id="PTHR24083">
    <property type="entry name" value="NUCLEAR HORMONE RECEPTOR"/>
    <property type="match status" value="1"/>
</dbReference>
<keyword evidence="3" id="KW-0479">Metal-binding</keyword>
<protein>
    <recommendedName>
        <fullName evidence="16">Zinc finger, C4 type</fullName>
    </recommendedName>
</protein>
<dbReference type="PROSITE" id="PS51843">
    <property type="entry name" value="NR_LBD"/>
    <property type="match status" value="1"/>
</dbReference>
<comment type="similarity">
    <text evidence="2">Belongs to the nuclear hormone receptor family.</text>
</comment>
<dbReference type="Gene3D" id="3.30.50.10">
    <property type="entry name" value="Erythroid Transcription Factor GATA-1, subunit A"/>
    <property type="match status" value="1"/>
</dbReference>
<evidence type="ECO:0000256" key="6">
    <source>
        <dbReference type="ARBA" id="ARBA00023015"/>
    </source>
</evidence>
<dbReference type="CDD" id="cd06960">
    <property type="entry name" value="NR_DBD_HNF4A"/>
    <property type="match status" value="1"/>
</dbReference>
<keyword evidence="7" id="KW-0238">DNA-binding</keyword>
<keyword evidence="6" id="KW-0805">Transcription regulation</keyword>
<dbReference type="OrthoDB" id="9984314at2759"/>
<evidence type="ECO:0000256" key="9">
    <source>
        <dbReference type="ARBA" id="ARBA00023170"/>
    </source>
</evidence>
<dbReference type="GO" id="GO:0005634">
    <property type="term" value="C:nucleus"/>
    <property type="evidence" value="ECO:0007669"/>
    <property type="project" value="UniProtKB-SubCell"/>
</dbReference>
<dbReference type="GO" id="GO:0003700">
    <property type="term" value="F:DNA-binding transcription factor activity"/>
    <property type="evidence" value="ECO:0007669"/>
    <property type="project" value="InterPro"/>
</dbReference>
<evidence type="ECO:0000256" key="11">
    <source>
        <dbReference type="SAM" id="MobiDB-lite"/>
    </source>
</evidence>
<dbReference type="InterPro" id="IPR000536">
    <property type="entry name" value="Nucl_hrmn_rcpt_lig-bd"/>
</dbReference>
<evidence type="ECO:0000256" key="2">
    <source>
        <dbReference type="ARBA" id="ARBA00005993"/>
    </source>
</evidence>
<dbReference type="GO" id="GO:0008270">
    <property type="term" value="F:zinc ion binding"/>
    <property type="evidence" value="ECO:0007669"/>
    <property type="project" value="UniProtKB-KW"/>
</dbReference>
<dbReference type="Pfam" id="PF00105">
    <property type="entry name" value="zf-C4"/>
    <property type="match status" value="1"/>
</dbReference>
<feature type="region of interest" description="Disordered" evidence="11">
    <location>
        <begin position="108"/>
        <end position="135"/>
    </location>
</feature>
<keyword evidence="15" id="KW-1185">Reference proteome</keyword>